<proteinExistence type="predicted"/>
<evidence type="ECO:0008006" key="4">
    <source>
        <dbReference type="Google" id="ProtNLM"/>
    </source>
</evidence>
<dbReference type="OMA" id="HQGGRGC"/>
<dbReference type="Pfam" id="PF02992">
    <property type="entry name" value="Transposase_21"/>
    <property type="match status" value="1"/>
</dbReference>
<accession>A0A1M2VDE5</accession>
<name>A0A1M2VDE5_TRAPU</name>
<sequence>MQPTQPGLWVKPDGRRVWLCNCSGPCKGQWNELESQRQFTRHAPHRLTPAQFLQQQAQPGTSARTSGPVAAARGSTVPRQGPVQPPRAAPMAAPPVRSVPVMTTLCCAHIWSQAAQGSRGAPAQEIRRVVAATHSRVPSPASRIQSPMQVDHPPAPVEDPLADINALIALHADEQPGGGAEHALQPQRERELDDDALPPPDPEFGYSEDVSIPVQARRQEVREALECIRVIRGATLDNTGLDAEMAQRLRHPSHAAPAVNNLERAGLRMFLARGDGSEGNYHDHRAALIELHEEDKDIPTYEQIKRRIAQLTGIGSVRTDMCVQSCVAFTGPFVDLEACPICKEPRYDTLGLAASKNIPRRTFETFPVGPQIQAMYSSPDGARLMRHRAVRTRAIRDTLARDPASLTDIDDVYCGADYLREVANNNIKDDDTVLMISLDGAQLYANKSSDCWFFIWVLFDLPPEARYKKRYVLPGGVIGGPNKPKNIDSFMVPALAHLAALQRDGMQIWDAAQQRQFRSDPYLLLATADGPGMAYLSGLVGHQGGRGCRLYCGFRGRLKPTANTYYPAAQRPDHYDHDGSSHPDIDLRTFRPPDAIDICAEYTENLLRVIRAGGRISYQRLRLETGIAKPSVFTGIPRILPIPTCFGADLMHLITLNLTDLIVGLLRATIICEATDDVLTWDWAVFRDRPLWKAHGKLVAQATRYLPGSFDRPPRNPAEKISSGYKAWEYLLYVYGLLPGLLRHVQLRTYYQHFCKLVSGIRIVLQRSIPRSQLRIAHVRLVEHAIEFEQLYYQRRADRLHFMRQSIHATIHLTTEAVRLGPGALYSQWTLENFIGNITREMKQHVTPYANVSERAHRRCQVNGLLTALPQLAPPEPVRANSRDLGDDYIFLHARDRNPVVLQGTEAHALRAHLHSHQIEIDGTRLSVTRWARLLLPNGQIARTAWKEEALELRGKQPRRARMVKLTDGRFAEVRYFLEGSAHGHVFAMAMLSMYSLPDEELLRETFGVLCVCNYLGDASRTVIDAKQIVSVIAMVPLPPTDAELAQAHPDALALRFFLIEKPGLEIAFLGGIVEDDADVDA</sequence>
<feature type="compositionally biased region" description="Polar residues" evidence="1">
    <location>
        <begin position="53"/>
        <end position="65"/>
    </location>
</feature>
<feature type="region of interest" description="Disordered" evidence="1">
    <location>
        <begin position="53"/>
        <end position="92"/>
    </location>
</feature>
<keyword evidence="3" id="KW-1185">Reference proteome</keyword>
<evidence type="ECO:0000313" key="2">
    <source>
        <dbReference type="EMBL" id="OJT05558.1"/>
    </source>
</evidence>
<dbReference type="STRING" id="154538.A0A1M2VDE5"/>
<reference evidence="2 3" key="1">
    <citation type="submission" date="2016-10" db="EMBL/GenBank/DDBJ databases">
        <title>Genome sequence of the basidiomycete white-rot fungus Trametes pubescens.</title>
        <authorList>
            <person name="Makela M.R."/>
            <person name="Granchi Z."/>
            <person name="Peng M."/>
            <person name="De Vries R.P."/>
            <person name="Grigoriev I."/>
            <person name="Riley R."/>
            <person name="Hilden K."/>
        </authorList>
    </citation>
    <scope>NUCLEOTIDE SEQUENCE [LARGE SCALE GENOMIC DNA]</scope>
    <source>
        <strain evidence="2 3">FBCC735</strain>
    </source>
</reference>
<comment type="caution">
    <text evidence="2">The sequence shown here is derived from an EMBL/GenBank/DDBJ whole genome shotgun (WGS) entry which is preliminary data.</text>
</comment>
<dbReference type="EMBL" id="MNAD01001428">
    <property type="protein sequence ID" value="OJT05558.1"/>
    <property type="molecule type" value="Genomic_DNA"/>
</dbReference>
<feature type="region of interest" description="Disordered" evidence="1">
    <location>
        <begin position="175"/>
        <end position="208"/>
    </location>
</feature>
<dbReference type="OrthoDB" id="2669721at2759"/>
<dbReference type="Proteomes" id="UP000184267">
    <property type="component" value="Unassembled WGS sequence"/>
</dbReference>
<organism evidence="2 3">
    <name type="scientific">Trametes pubescens</name>
    <name type="common">White-rot fungus</name>
    <dbReference type="NCBI Taxonomy" id="154538"/>
    <lineage>
        <taxon>Eukaryota</taxon>
        <taxon>Fungi</taxon>
        <taxon>Dikarya</taxon>
        <taxon>Basidiomycota</taxon>
        <taxon>Agaricomycotina</taxon>
        <taxon>Agaricomycetes</taxon>
        <taxon>Polyporales</taxon>
        <taxon>Polyporaceae</taxon>
        <taxon>Trametes</taxon>
    </lineage>
</organism>
<dbReference type="AlphaFoldDB" id="A0A1M2VDE5"/>
<evidence type="ECO:0000313" key="3">
    <source>
        <dbReference type="Proteomes" id="UP000184267"/>
    </source>
</evidence>
<protein>
    <recommendedName>
        <fullName evidence="4">Transposase family Tnp2 protein</fullName>
    </recommendedName>
</protein>
<dbReference type="InterPro" id="IPR004242">
    <property type="entry name" value="Transposase_21"/>
</dbReference>
<evidence type="ECO:0000256" key="1">
    <source>
        <dbReference type="SAM" id="MobiDB-lite"/>
    </source>
</evidence>
<gene>
    <name evidence="2" type="ORF">TRAPUB_3624</name>
</gene>